<dbReference type="GO" id="GO:0005930">
    <property type="term" value="C:axoneme"/>
    <property type="evidence" value="ECO:0007669"/>
    <property type="project" value="TreeGrafter"/>
</dbReference>
<dbReference type="PANTHER" id="PTHR23053">
    <property type="entry name" value="DLEC1 DELETED IN LUNG AND ESOPHAGEAL CANCER 1"/>
    <property type="match status" value="1"/>
</dbReference>
<keyword evidence="2" id="KW-1185">Reference proteome</keyword>
<proteinExistence type="predicted"/>
<dbReference type="PANTHER" id="PTHR23053:SF0">
    <property type="entry name" value="HYDROCEPHALUS-INDUCING PROTEIN HOMOLOG"/>
    <property type="match status" value="1"/>
</dbReference>
<organism evidence="1 2">
    <name type="scientific">Paramuricea clavata</name>
    <name type="common">Red gorgonian</name>
    <name type="synonym">Violescent sea-whip</name>
    <dbReference type="NCBI Taxonomy" id="317549"/>
    <lineage>
        <taxon>Eukaryota</taxon>
        <taxon>Metazoa</taxon>
        <taxon>Cnidaria</taxon>
        <taxon>Anthozoa</taxon>
        <taxon>Octocorallia</taxon>
        <taxon>Malacalcyonacea</taxon>
        <taxon>Plexauridae</taxon>
        <taxon>Paramuricea</taxon>
    </lineage>
</organism>
<dbReference type="Proteomes" id="UP001152795">
    <property type="component" value="Unassembled WGS sequence"/>
</dbReference>
<dbReference type="InterPro" id="IPR013783">
    <property type="entry name" value="Ig-like_fold"/>
</dbReference>
<sequence>MALCIPLCLLVECAGLCQTVFLVTGMCQAIDIKLDTTSVPFGAVVTGSQSSRAVVMQNLGDIGNASLVRISRLNQSRDIRLLGLRSRSISSSARKMLAKIFAARNQVVKTVSCMIEGSDPLKLVLTGSCVAQTPVKEVIHFSTHVCTRETRSIVLNNRSNLLWQLRPKIDGAYWSGADMITVDPQQSKNYDLTYRPLVMTHEGKRHTGSVFFPLPDGNGLLYNVTGQLVEETSKVIFKNEQTSEYLFYYITFKATPPGIISTIDMTTPVRQAASHVINLYNPLTAQVSFSTASTLSDILLPPNFTVPPQSEEFLGYPENKKDLGFYQYDLNLSATPAGPENQVHFRTYLGSTQSQTCRFNNFCKSRVEYACKVDNPDFHVERSITAASASSGGTEVNVEVIYEPSCLGNARATLLLSSPMGGDYTFPLYGYAAPPKPQGPYTIKSGASTSIPFKNVFPQATQFTFHVDNPVFSVKPMETIRAKKVHNVVVTFDGNQGNAKTTRMGRLVIAAASSASLTHNIEWVYYLKGVTP</sequence>
<evidence type="ECO:0000313" key="2">
    <source>
        <dbReference type="Proteomes" id="UP001152795"/>
    </source>
</evidence>
<dbReference type="OrthoDB" id="6019872at2759"/>
<dbReference type="GO" id="GO:0003341">
    <property type="term" value="P:cilium movement"/>
    <property type="evidence" value="ECO:0007669"/>
    <property type="project" value="TreeGrafter"/>
</dbReference>
<reference evidence="1" key="1">
    <citation type="submission" date="2020-04" db="EMBL/GenBank/DDBJ databases">
        <authorList>
            <person name="Alioto T."/>
            <person name="Alioto T."/>
            <person name="Gomez Garrido J."/>
        </authorList>
    </citation>
    <scope>NUCLEOTIDE SEQUENCE</scope>
    <source>
        <strain evidence="1">A484AB</strain>
    </source>
</reference>
<comment type="caution">
    <text evidence="1">The sequence shown here is derived from an EMBL/GenBank/DDBJ whole genome shotgun (WGS) entry which is preliminary data.</text>
</comment>
<dbReference type="AlphaFoldDB" id="A0A6S7GPF0"/>
<evidence type="ECO:0000313" key="1">
    <source>
        <dbReference type="EMBL" id="CAB3995404.1"/>
    </source>
</evidence>
<dbReference type="EMBL" id="CACRXK020002658">
    <property type="protein sequence ID" value="CAB3995404.1"/>
    <property type="molecule type" value="Genomic_DNA"/>
</dbReference>
<gene>
    <name evidence="1" type="ORF">PACLA_8A070232</name>
</gene>
<name>A0A6S7GPF0_PARCT</name>
<protein>
    <submittedName>
        <fullName evidence="1">Uncharacterized protein</fullName>
    </submittedName>
</protein>
<dbReference type="GO" id="GO:1904158">
    <property type="term" value="P:axonemal central apparatus assembly"/>
    <property type="evidence" value="ECO:0007669"/>
    <property type="project" value="TreeGrafter"/>
</dbReference>
<accession>A0A6S7GPF0</accession>
<dbReference type="InterPro" id="IPR033305">
    <property type="entry name" value="Hydin-like"/>
</dbReference>
<dbReference type="Gene3D" id="2.60.40.10">
    <property type="entry name" value="Immunoglobulins"/>
    <property type="match status" value="1"/>
</dbReference>